<comment type="subcellular location">
    <subcellularLocation>
        <location evidence="1">Membrane</location>
    </subcellularLocation>
</comment>
<dbReference type="InterPro" id="IPR050504">
    <property type="entry name" value="IgSF_BTN/MOG"/>
</dbReference>
<dbReference type="InterPro" id="IPR013783">
    <property type="entry name" value="Ig-like_fold"/>
</dbReference>
<evidence type="ECO:0000313" key="5">
    <source>
        <dbReference type="Ensembl" id="ENSPNYP00000009358.1"/>
    </source>
</evidence>
<dbReference type="PANTHER" id="PTHR24100">
    <property type="entry name" value="BUTYROPHILIN"/>
    <property type="match status" value="1"/>
</dbReference>
<dbReference type="GO" id="GO:0009897">
    <property type="term" value="C:external side of plasma membrane"/>
    <property type="evidence" value="ECO:0007669"/>
    <property type="project" value="TreeGrafter"/>
</dbReference>
<dbReference type="GO" id="GO:0005102">
    <property type="term" value="F:signaling receptor binding"/>
    <property type="evidence" value="ECO:0007669"/>
    <property type="project" value="TreeGrafter"/>
</dbReference>
<dbReference type="Pfam" id="PF07686">
    <property type="entry name" value="V-set"/>
    <property type="match status" value="1"/>
</dbReference>
<evidence type="ECO:0000259" key="4">
    <source>
        <dbReference type="PROSITE" id="PS50835"/>
    </source>
</evidence>
<proteinExistence type="predicted"/>
<evidence type="ECO:0000256" key="1">
    <source>
        <dbReference type="ARBA" id="ARBA00004370"/>
    </source>
</evidence>
<feature type="domain" description="Ig-like" evidence="4">
    <location>
        <begin position="1"/>
        <end position="82"/>
    </location>
</feature>
<dbReference type="Ensembl" id="ENSPNYT00000009575.1">
    <property type="protein sequence ID" value="ENSPNYP00000009358.1"/>
    <property type="gene ID" value="ENSPNYG00000007100.1"/>
</dbReference>
<dbReference type="PROSITE" id="PS50835">
    <property type="entry name" value="IG_LIKE"/>
    <property type="match status" value="1"/>
</dbReference>
<accession>A0A3B4FHI1</accession>
<dbReference type="InterPro" id="IPR013106">
    <property type="entry name" value="Ig_V-set"/>
</dbReference>
<evidence type="ECO:0000256" key="3">
    <source>
        <dbReference type="ARBA" id="ARBA00023319"/>
    </source>
</evidence>
<protein>
    <recommendedName>
        <fullName evidence="4">Ig-like domain-containing protein</fullName>
    </recommendedName>
</protein>
<name>A0A3B4FHI1_9CICH</name>
<dbReference type="InterPro" id="IPR036179">
    <property type="entry name" value="Ig-like_dom_sf"/>
</dbReference>
<sequence length="87" mass="10294">MLDVEWKRHEPEYMKVCVYENGSDRPDKQDDHYRGRTEMNTDLLTTGDLGLTLRQPTVKDAGRYACEVNSKEAWRYKRVWLTVKGEL</sequence>
<dbReference type="InterPro" id="IPR007110">
    <property type="entry name" value="Ig-like_dom"/>
</dbReference>
<reference evidence="5" key="1">
    <citation type="submission" date="2023-09" db="UniProtKB">
        <authorList>
            <consortium name="Ensembl"/>
        </authorList>
    </citation>
    <scope>IDENTIFICATION</scope>
</reference>
<dbReference type="SUPFAM" id="SSF48726">
    <property type="entry name" value="Immunoglobulin"/>
    <property type="match status" value="1"/>
</dbReference>
<organism evidence="5">
    <name type="scientific">Pundamilia nyererei</name>
    <dbReference type="NCBI Taxonomy" id="303518"/>
    <lineage>
        <taxon>Eukaryota</taxon>
        <taxon>Metazoa</taxon>
        <taxon>Chordata</taxon>
        <taxon>Craniata</taxon>
        <taxon>Vertebrata</taxon>
        <taxon>Euteleostomi</taxon>
        <taxon>Actinopterygii</taxon>
        <taxon>Neopterygii</taxon>
        <taxon>Teleostei</taxon>
        <taxon>Neoteleostei</taxon>
        <taxon>Acanthomorphata</taxon>
        <taxon>Ovalentaria</taxon>
        <taxon>Cichlomorphae</taxon>
        <taxon>Cichliformes</taxon>
        <taxon>Cichlidae</taxon>
        <taxon>African cichlids</taxon>
        <taxon>Pseudocrenilabrinae</taxon>
        <taxon>Haplochromini</taxon>
        <taxon>Pundamilia</taxon>
    </lineage>
</organism>
<evidence type="ECO:0000256" key="2">
    <source>
        <dbReference type="ARBA" id="ARBA00023136"/>
    </source>
</evidence>
<keyword evidence="3" id="KW-0393">Immunoglobulin domain</keyword>
<keyword evidence="2" id="KW-0472">Membrane</keyword>
<dbReference type="AlphaFoldDB" id="A0A3B4FHI1"/>
<dbReference type="GO" id="GO:0001817">
    <property type="term" value="P:regulation of cytokine production"/>
    <property type="evidence" value="ECO:0007669"/>
    <property type="project" value="TreeGrafter"/>
</dbReference>
<dbReference type="GO" id="GO:0050852">
    <property type="term" value="P:T cell receptor signaling pathway"/>
    <property type="evidence" value="ECO:0007669"/>
    <property type="project" value="TreeGrafter"/>
</dbReference>
<dbReference type="GeneTree" id="ENSGT01020000231334"/>
<dbReference type="Gene3D" id="2.60.40.10">
    <property type="entry name" value="Immunoglobulins"/>
    <property type="match status" value="1"/>
</dbReference>